<sequence>MIVAAFGLIGAVVFFNYNVFIALMFLSVAAIGIYTSVPSFLSMPANYFYRAAAAAGLAVVSCIR</sequence>
<dbReference type="EMBL" id="CABEEZ010000125">
    <property type="protein sequence ID" value="VTR52066.1"/>
    <property type="molecule type" value="Genomic_DNA"/>
</dbReference>
<keyword evidence="1" id="KW-0472">Membrane</keyword>
<feature type="transmembrane region" description="Helical" evidence="1">
    <location>
        <begin position="12"/>
        <end position="35"/>
    </location>
</feature>
<reference evidence="2" key="1">
    <citation type="submission" date="2019-05" db="EMBL/GenBank/DDBJ databases">
        <authorList>
            <consortium name="Pathogen Informatics"/>
        </authorList>
    </citation>
    <scope>NUCLEOTIDE SEQUENCE [LARGE SCALE GENOMIC DNA]</scope>
    <source>
        <strain evidence="2">NCTC12965</strain>
    </source>
</reference>
<dbReference type="AlphaFoldDB" id="A0A4U9VWV7"/>
<keyword evidence="1" id="KW-1133">Transmembrane helix</keyword>
<protein>
    <submittedName>
        <fullName evidence="2">Uncharacterized protein</fullName>
    </submittedName>
</protein>
<gene>
    <name evidence="2" type="ORF">NCTC12965_06297</name>
</gene>
<feature type="transmembrane region" description="Helical" evidence="1">
    <location>
        <begin position="47"/>
        <end position="63"/>
    </location>
</feature>
<name>A0A4U9VWV7_SERFO</name>
<accession>A0A4U9VWV7</accession>
<keyword evidence="1" id="KW-0812">Transmembrane</keyword>
<proteinExistence type="predicted"/>
<evidence type="ECO:0000256" key="1">
    <source>
        <dbReference type="SAM" id="Phobius"/>
    </source>
</evidence>
<organism evidence="2">
    <name type="scientific">Serratia fonticola</name>
    <dbReference type="NCBI Taxonomy" id="47917"/>
    <lineage>
        <taxon>Bacteria</taxon>
        <taxon>Pseudomonadati</taxon>
        <taxon>Pseudomonadota</taxon>
        <taxon>Gammaproteobacteria</taxon>
        <taxon>Enterobacterales</taxon>
        <taxon>Yersiniaceae</taxon>
        <taxon>Serratia</taxon>
    </lineage>
</organism>
<evidence type="ECO:0000313" key="2">
    <source>
        <dbReference type="EMBL" id="VTR52066.1"/>
    </source>
</evidence>